<name>A0A1V9XPI8_9ACAR</name>
<dbReference type="AlphaFoldDB" id="A0A1V9XPI8"/>
<comment type="caution">
    <text evidence="1">The sequence shown here is derived from an EMBL/GenBank/DDBJ whole genome shotgun (WGS) entry which is preliminary data.</text>
</comment>
<protein>
    <submittedName>
        <fullName evidence="1">Uncharacterized protein</fullName>
    </submittedName>
</protein>
<reference evidence="1 2" key="1">
    <citation type="journal article" date="2017" name="Gigascience">
        <title>Draft genome of the honey bee ectoparasitic mite, Tropilaelaps mercedesae, is shaped by the parasitic life history.</title>
        <authorList>
            <person name="Dong X."/>
            <person name="Armstrong S.D."/>
            <person name="Xia D."/>
            <person name="Makepeace B.L."/>
            <person name="Darby A.C."/>
            <person name="Kadowaki T."/>
        </authorList>
    </citation>
    <scope>NUCLEOTIDE SEQUENCE [LARGE SCALE GENOMIC DNA]</scope>
    <source>
        <strain evidence="1">Wuxi-XJTLU</strain>
    </source>
</reference>
<organism evidence="1 2">
    <name type="scientific">Tropilaelaps mercedesae</name>
    <dbReference type="NCBI Taxonomy" id="418985"/>
    <lineage>
        <taxon>Eukaryota</taxon>
        <taxon>Metazoa</taxon>
        <taxon>Ecdysozoa</taxon>
        <taxon>Arthropoda</taxon>
        <taxon>Chelicerata</taxon>
        <taxon>Arachnida</taxon>
        <taxon>Acari</taxon>
        <taxon>Parasitiformes</taxon>
        <taxon>Mesostigmata</taxon>
        <taxon>Gamasina</taxon>
        <taxon>Dermanyssoidea</taxon>
        <taxon>Laelapidae</taxon>
        <taxon>Tropilaelaps</taxon>
    </lineage>
</organism>
<accession>A0A1V9XPI8</accession>
<dbReference type="InParanoid" id="A0A1V9XPI8"/>
<evidence type="ECO:0000313" key="2">
    <source>
        <dbReference type="Proteomes" id="UP000192247"/>
    </source>
</evidence>
<keyword evidence="2" id="KW-1185">Reference proteome</keyword>
<evidence type="ECO:0000313" key="1">
    <source>
        <dbReference type="EMBL" id="OQR75420.1"/>
    </source>
</evidence>
<dbReference type="Proteomes" id="UP000192247">
    <property type="component" value="Unassembled WGS sequence"/>
</dbReference>
<gene>
    <name evidence="1" type="ORF">BIW11_08431</name>
</gene>
<dbReference type="EMBL" id="MNPL01006387">
    <property type="protein sequence ID" value="OQR75420.1"/>
    <property type="molecule type" value="Genomic_DNA"/>
</dbReference>
<proteinExistence type="predicted"/>
<sequence>MSALPWLRIGHTQPLWSPYPNISPFCAILLDDSGTIPATEGGRKINKNQAQQANEENYIVS</sequence>